<proteinExistence type="predicted"/>
<keyword evidence="2" id="KW-0560">Oxidoreductase</keyword>
<keyword evidence="4" id="KW-1185">Reference proteome</keyword>
<dbReference type="RefSeq" id="WP_207107297.1">
    <property type="nucleotide sequence ID" value="NZ_JAFLVR010000009.1"/>
</dbReference>
<gene>
    <name evidence="3" type="ORF">JZO85_04325</name>
</gene>
<dbReference type="InterPro" id="IPR048083">
    <property type="entry name" value="GrdB-like"/>
</dbReference>
<dbReference type="NCBIfam" id="TIGR01918">
    <property type="entry name" value="various_sel_PB"/>
    <property type="match status" value="1"/>
</dbReference>
<dbReference type="InterPro" id="IPR010187">
    <property type="entry name" value="Various_sel_PB"/>
</dbReference>
<name>A0ABS3HDE9_9ENTE</name>
<dbReference type="Proteomes" id="UP000664495">
    <property type="component" value="Unassembled WGS sequence"/>
</dbReference>
<evidence type="ECO:0000313" key="4">
    <source>
        <dbReference type="Proteomes" id="UP000664495"/>
    </source>
</evidence>
<evidence type="ECO:0000256" key="2">
    <source>
        <dbReference type="ARBA" id="ARBA00023002"/>
    </source>
</evidence>
<sequence>MKILMIFDQIQAGFGGKEKGDLELGGKKMPIGSANMFEKYLPEVDGQIIGTLYCGDDFYLKNKETVTRKLVAMTKKLSPDVVICGPAFNYEKYGLLCSEVGYAIENQLNIPVVAAMSVECEEAINAHKADLTIVKMPKKGGIGLTDSLKKILELGALKAANKPIDDFVKENCY</sequence>
<accession>A0ABS3HDE9</accession>
<evidence type="ECO:0000313" key="3">
    <source>
        <dbReference type="EMBL" id="MBO0451482.1"/>
    </source>
</evidence>
<evidence type="ECO:0000256" key="1">
    <source>
        <dbReference type="ARBA" id="ARBA00022933"/>
    </source>
</evidence>
<protein>
    <submittedName>
        <fullName evidence="3">Glycine/betaine/sarcosine/D-proline family reductase selenoprotein B</fullName>
    </submittedName>
</protein>
<organism evidence="3 4">
    <name type="scientific">Candidatus Enterococcus murrayae</name>
    <dbReference type="NCBI Taxonomy" id="2815321"/>
    <lineage>
        <taxon>Bacteria</taxon>
        <taxon>Bacillati</taxon>
        <taxon>Bacillota</taxon>
        <taxon>Bacilli</taxon>
        <taxon>Lactobacillales</taxon>
        <taxon>Enterococcaceae</taxon>
        <taxon>Enterococcus</taxon>
    </lineage>
</organism>
<dbReference type="EMBL" id="JAFLVR010000009">
    <property type="protein sequence ID" value="MBO0451482.1"/>
    <property type="molecule type" value="Genomic_DNA"/>
</dbReference>
<dbReference type="NCBIfam" id="NF041545">
    <property type="entry name" value="GrdB_like_no_Se"/>
    <property type="match status" value="1"/>
</dbReference>
<comment type="caution">
    <text evidence="3">The sequence shown here is derived from an EMBL/GenBank/DDBJ whole genome shotgun (WGS) entry which is preliminary data.</text>
</comment>
<dbReference type="Pfam" id="PF07355">
    <property type="entry name" value="GRDB"/>
    <property type="match status" value="1"/>
</dbReference>
<keyword evidence="1" id="KW-0712">Selenocysteine</keyword>
<reference evidence="3 4" key="1">
    <citation type="submission" date="2021-03" db="EMBL/GenBank/DDBJ databases">
        <title>Enterococcal diversity collection.</title>
        <authorList>
            <person name="Gilmore M.S."/>
            <person name="Schwartzman J."/>
            <person name="Van Tyne D."/>
            <person name="Martin M."/>
            <person name="Earl A.M."/>
            <person name="Manson A.L."/>
            <person name="Straub T."/>
            <person name="Salamzade R."/>
            <person name="Saavedra J."/>
            <person name="Lebreton F."/>
            <person name="Prichula J."/>
            <person name="Schaufler K."/>
            <person name="Gaca A."/>
            <person name="Sgardioli B."/>
            <person name="Wagenaar J."/>
            <person name="Strong T."/>
        </authorList>
    </citation>
    <scope>NUCLEOTIDE SEQUENCE [LARGE SCALE GENOMIC DNA]</scope>
    <source>
        <strain evidence="3 4">MJM16</strain>
    </source>
</reference>